<keyword evidence="3" id="KW-1185">Reference proteome</keyword>
<evidence type="ECO:0000313" key="3">
    <source>
        <dbReference type="Proteomes" id="UP000323386"/>
    </source>
</evidence>
<gene>
    <name evidence="2" type="ORF">PSFLO_00077</name>
</gene>
<feature type="region of interest" description="Disordered" evidence="1">
    <location>
        <begin position="76"/>
        <end position="108"/>
    </location>
</feature>
<reference evidence="2 3" key="1">
    <citation type="submission" date="2018-03" db="EMBL/GenBank/DDBJ databases">
        <authorList>
            <person name="Guldener U."/>
        </authorList>
    </citation>
    <scope>NUCLEOTIDE SEQUENCE [LARGE SCALE GENOMIC DNA]</scope>
    <source>
        <strain evidence="2 3">DAOM196992</strain>
    </source>
</reference>
<name>A0A5C3ESX2_9BASI</name>
<organism evidence="2 3">
    <name type="scientific">Pseudozyma flocculosa</name>
    <dbReference type="NCBI Taxonomy" id="84751"/>
    <lineage>
        <taxon>Eukaryota</taxon>
        <taxon>Fungi</taxon>
        <taxon>Dikarya</taxon>
        <taxon>Basidiomycota</taxon>
        <taxon>Ustilaginomycotina</taxon>
        <taxon>Ustilaginomycetes</taxon>
        <taxon>Ustilaginales</taxon>
        <taxon>Ustilaginaceae</taxon>
        <taxon>Pseudozyma</taxon>
    </lineage>
</organism>
<feature type="region of interest" description="Disordered" evidence="1">
    <location>
        <begin position="130"/>
        <end position="151"/>
    </location>
</feature>
<dbReference type="AlphaFoldDB" id="A0A5C3ESX2"/>
<dbReference type="EMBL" id="OOIP01000001">
    <property type="protein sequence ID" value="SPO34606.1"/>
    <property type="molecule type" value="Genomic_DNA"/>
</dbReference>
<sequence>MSAPIFSPSIEKRARAIWQAGQVRPGRPQTAEFSSQLPRSFSFQPACPLCRLPACLPALPWHAPARAKLAGVEDMGVGRGGSQKARPGQGPAFPFEPAKSASDRSVGAAPASAAPQLALFLAPTRPAARCRTDSADHASPPRAGLAKHAPSDHHSLLDQYASMLRYTLPGANVLHSSCN</sequence>
<proteinExistence type="predicted"/>
<accession>A0A5C3ESX2</accession>
<evidence type="ECO:0000313" key="2">
    <source>
        <dbReference type="EMBL" id="SPO34606.1"/>
    </source>
</evidence>
<protein>
    <submittedName>
        <fullName evidence="2">Uncharacterized protein</fullName>
    </submittedName>
</protein>
<evidence type="ECO:0000256" key="1">
    <source>
        <dbReference type="SAM" id="MobiDB-lite"/>
    </source>
</evidence>
<dbReference type="Proteomes" id="UP000323386">
    <property type="component" value="Unassembled WGS sequence"/>
</dbReference>